<dbReference type="EMBL" id="FOUY01000099">
    <property type="protein sequence ID" value="SFO59097.1"/>
    <property type="molecule type" value="Genomic_DNA"/>
</dbReference>
<sequence>MSGDSFDNALAETVNGYYKAELIRGPTRDGPWKTVEDVELATLGWVHWHNQQRLHGYLGNRPPAEYERTFYAAHWDDQQPVGIP</sequence>
<proteinExistence type="predicted"/>
<gene>
    <name evidence="2" type="ORF">SAMN05216207_10992</name>
</gene>
<dbReference type="Pfam" id="PF13683">
    <property type="entry name" value="rve_3"/>
    <property type="match status" value="1"/>
</dbReference>
<evidence type="ECO:0000259" key="1">
    <source>
        <dbReference type="Pfam" id="PF13683"/>
    </source>
</evidence>
<organism evidence="2 3">
    <name type="scientific">Pseudonocardia ammonioxydans</name>
    <dbReference type="NCBI Taxonomy" id="260086"/>
    <lineage>
        <taxon>Bacteria</taxon>
        <taxon>Bacillati</taxon>
        <taxon>Actinomycetota</taxon>
        <taxon>Actinomycetes</taxon>
        <taxon>Pseudonocardiales</taxon>
        <taxon>Pseudonocardiaceae</taxon>
        <taxon>Pseudonocardia</taxon>
    </lineage>
</organism>
<dbReference type="AlphaFoldDB" id="A0A1I5IEV6"/>
<protein>
    <submittedName>
        <fullName evidence="2">Integrase core domain-containing protein</fullName>
    </submittedName>
</protein>
<dbReference type="STRING" id="260086.SAMN05216207_10992"/>
<dbReference type="InterPro" id="IPR001584">
    <property type="entry name" value="Integrase_cat-core"/>
</dbReference>
<keyword evidence="3" id="KW-1185">Reference proteome</keyword>
<dbReference type="InterPro" id="IPR012337">
    <property type="entry name" value="RNaseH-like_sf"/>
</dbReference>
<name>A0A1I5IEV6_PSUAM</name>
<dbReference type="GO" id="GO:0015074">
    <property type="term" value="P:DNA integration"/>
    <property type="evidence" value="ECO:0007669"/>
    <property type="project" value="InterPro"/>
</dbReference>
<evidence type="ECO:0000313" key="2">
    <source>
        <dbReference type="EMBL" id="SFO59097.1"/>
    </source>
</evidence>
<dbReference type="Proteomes" id="UP000199614">
    <property type="component" value="Unassembled WGS sequence"/>
</dbReference>
<feature type="domain" description="Integrase catalytic" evidence="1">
    <location>
        <begin position="3"/>
        <end position="63"/>
    </location>
</feature>
<accession>A0A1I5IEV6</accession>
<evidence type="ECO:0000313" key="3">
    <source>
        <dbReference type="Proteomes" id="UP000199614"/>
    </source>
</evidence>
<reference evidence="2 3" key="1">
    <citation type="submission" date="2016-10" db="EMBL/GenBank/DDBJ databases">
        <authorList>
            <person name="de Groot N.N."/>
        </authorList>
    </citation>
    <scope>NUCLEOTIDE SEQUENCE [LARGE SCALE GENOMIC DNA]</scope>
    <source>
        <strain evidence="2 3">CGMCC 4.1877</strain>
    </source>
</reference>
<dbReference type="SUPFAM" id="SSF53098">
    <property type="entry name" value="Ribonuclease H-like"/>
    <property type="match status" value="1"/>
</dbReference>